<dbReference type="Pfam" id="PF13439">
    <property type="entry name" value="Glyco_transf_4"/>
    <property type="match status" value="1"/>
</dbReference>
<organism evidence="3 4">
    <name type="scientific">Paenibacillus contaminans</name>
    <dbReference type="NCBI Taxonomy" id="450362"/>
    <lineage>
        <taxon>Bacteria</taxon>
        <taxon>Bacillati</taxon>
        <taxon>Bacillota</taxon>
        <taxon>Bacilli</taxon>
        <taxon>Bacillales</taxon>
        <taxon>Paenibacillaceae</taxon>
        <taxon>Paenibacillus</taxon>
    </lineage>
</organism>
<name>A0A329MQ70_9BACL</name>
<evidence type="ECO:0000313" key="3">
    <source>
        <dbReference type="EMBL" id="RAV22121.1"/>
    </source>
</evidence>
<reference evidence="3 4" key="1">
    <citation type="journal article" date="2009" name="Int. J. Syst. Evol. Microbiol.">
        <title>Paenibacillus contaminans sp. nov., isolated from a contaminated laboratory plate.</title>
        <authorList>
            <person name="Chou J.H."/>
            <person name="Lee J.H."/>
            <person name="Lin M.C."/>
            <person name="Chang P.S."/>
            <person name="Arun A.B."/>
            <person name="Young C.C."/>
            <person name="Chen W.M."/>
        </authorList>
    </citation>
    <scope>NUCLEOTIDE SEQUENCE [LARGE SCALE GENOMIC DNA]</scope>
    <source>
        <strain evidence="3 4">CKOBP-6</strain>
    </source>
</reference>
<feature type="domain" description="Glycosyltransferase subfamily 4-like N-terminal" evidence="2">
    <location>
        <begin position="26"/>
        <end position="195"/>
    </location>
</feature>
<dbReference type="RefSeq" id="WP_113030430.1">
    <property type="nucleotide sequence ID" value="NZ_QMFB01000003.1"/>
</dbReference>
<evidence type="ECO:0000259" key="1">
    <source>
        <dbReference type="Pfam" id="PF00534"/>
    </source>
</evidence>
<sequence>MNKRILWLTQAYPSEISPSAGVFHKTQAEALVKLGVNVEVVAPTPSVPLAMELLSSKWNRYRQLPSVAMEGNVRVHRPRYLAFPGQSKWASPHLIMGYKTKGLRLQRPDLIHAHFAYPQGMIALQLGRQWGVPTVLTLHGCDVNTYPYYNETAKKRFIQTVNRTTEVVAVSRALSERTMEMTGREPAVMPIGIDLGAFSRVPNKAEARYMLGLPEGKFLVLYVGHLVASKGIRELLAALQQIDPKEVNGVFVGGRELLDEVKRTPHVIAAGEQPNDRVALYMAACDVLVLPSYTEGLPTVLVEAGAVNIPVIATRVGGVPDLLAGGRGKQIAPRNIEQIVGAIEELRYDREAAREQAIRFNRHVREEYDVEANAIKLMQTYENTMRNHLAASGD</sequence>
<dbReference type="InterPro" id="IPR050194">
    <property type="entry name" value="Glycosyltransferase_grp1"/>
</dbReference>
<dbReference type="GO" id="GO:0016757">
    <property type="term" value="F:glycosyltransferase activity"/>
    <property type="evidence" value="ECO:0007669"/>
    <property type="project" value="InterPro"/>
</dbReference>
<dbReference type="Gene3D" id="3.40.50.2000">
    <property type="entry name" value="Glycogen Phosphorylase B"/>
    <property type="match status" value="2"/>
</dbReference>
<dbReference type="OrthoDB" id="9802525at2"/>
<feature type="domain" description="Glycosyl transferase family 1" evidence="1">
    <location>
        <begin position="206"/>
        <end position="354"/>
    </location>
</feature>
<keyword evidence="4" id="KW-1185">Reference proteome</keyword>
<dbReference type="PANTHER" id="PTHR45947">
    <property type="entry name" value="SULFOQUINOVOSYL TRANSFERASE SQD2"/>
    <property type="match status" value="1"/>
</dbReference>
<dbReference type="AlphaFoldDB" id="A0A329MQ70"/>
<dbReference type="Proteomes" id="UP000250369">
    <property type="component" value="Unassembled WGS sequence"/>
</dbReference>
<evidence type="ECO:0000313" key="4">
    <source>
        <dbReference type="Proteomes" id="UP000250369"/>
    </source>
</evidence>
<protein>
    <recommendedName>
        <fullName evidence="5">Glycosyltransferase family 4 protein</fullName>
    </recommendedName>
</protein>
<evidence type="ECO:0000259" key="2">
    <source>
        <dbReference type="Pfam" id="PF13439"/>
    </source>
</evidence>
<comment type="caution">
    <text evidence="3">The sequence shown here is derived from an EMBL/GenBank/DDBJ whole genome shotgun (WGS) entry which is preliminary data.</text>
</comment>
<accession>A0A329MQ70</accession>
<proteinExistence type="predicted"/>
<dbReference type="SUPFAM" id="SSF53756">
    <property type="entry name" value="UDP-Glycosyltransferase/glycogen phosphorylase"/>
    <property type="match status" value="1"/>
</dbReference>
<dbReference type="EMBL" id="QMFB01000003">
    <property type="protein sequence ID" value="RAV22121.1"/>
    <property type="molecule type" value="Genomic_DNA"/>
</dbReference>
<evidence type="ECO:0008006" key="5">
    <source>
        <dbReference type="Google" id="ProtNLM"/>
    </source>
</evidence>
<dbReference type="InterPro" id="IPR028098">
    <property type="entry name" value="Glyco_trans_4-like_N"/>
</dbReference>
<dbReference type="PANTHER" id="PTHR45947:SF15">
    <property type="entry name" value="TEICHURONIC ACID BIOSYNTHESIS GLYCOSYLTRANSFERASE TUAC-RELATED"/>
    <property type="match status" value="1"/>
</dbReference>
<gene>
    <name evidence="3" type="ORF">DQG23_08795</name>
</gene>
<dbReference type="InterPro" id="IPR001296">
    <property type="entry name" value="Glyco_trans_1"/>
</dbReference>
<dbReference type="Pfam" id="PF00534">
    <property type="entry name" value="Glycos_transf_1"/>
    <property type="match status" value="1"/>
</dbReference>